<accession>A0A7C1S9D2</accession>
<protein>
    <submittedName>
        <fullName evidence="2">Glycosyltransferase</fullName>
    </submittedName>
</protein>
<dbReference type="PANTHER" id="PTHR43685:SF2">
    <property type="entry name" value="GLYCOSYLTRANSFERASE 2-LIKE DOMAIN-CONTAINING PROTEIN"/>
    <property type="match status" value="1"/>
</dbReference>
<dbReference type="Pfam" id="PF00535">
    <property type="entry name" value="Glycos_transf_2"/>
    <property type="match status" value="1"/>
</dbReference>
<organism evidence="2">
    <name type="scientific">candidate division CPR3 bacterium</name>
    <dbReference type="NCBI Taxonomy" id="2268181"/>
    <lineage>
        <taxon>Bacteria</taxon>
        <taxon>Bacteria division CPR3</taxon>
    </lineage>
</organism>
<dbReference type="PANTHER" id="PTHR43685">
    <property type="entry name" value="GLYCOSYLTRANSFERASE"/>
    <property type="match status" value="1"/>
</dbReference>
<dbReference type="SUPFAM" id="SSF53448">
    <property type="entry name" value="Nucleotide-diphospho-sugar transferases"/>
    <property type="match status" value="1"/>
</dbReference>
<dbReference type="EMBL" id="DRHL01000080">
    <property type="protein sequence ID" value="HEB13633.1"/>
    <property type="molecule type" value="Genomic_DNA"/>
</dbReference>
<evidence type="ECO:0000313" key="2">
    <source>
        <dbReference type="EMBL" id="HEB13633.1"/>
    </source>
</evidence>
<gene>
    <name evidence="2" type="ORF">ENI13_01490</name>
</gene>
<dbReference type="AlphaFoldDB" id="A0A7C1S9D2"/>
<dbReference type="InterPro" id="IPR029044">
    <property type="entry name" value="Nucleotide-diphossugar_trans"/>
</dbReference>
<dbReference type="Gene3D" id="3.90.550.10">
    <property type="entry name" value="Spore Coat Polysaccharide Biosynthesis Protein SpsA, Chain A"/>
    <property type="match status" value="1"/>
</dbReference>
<dbReference type="InterPro" id="IPR001173">
    <property type="entry name" value="Glyco_trans_2-like"/>
</dbReference>
<comment type="caution">
    <text evidence="2">The sequence shown here is derived from an EMBL/GenBank/DDBJ whole genome shotgun (WGS) entry which is preliminary data.</text>
</comment>
<dbReference type="InterPro" id="IPR050834">
    <property type="entry name" value="Glycosyltransf_2"/>
</dbReference>
<feature type="domain" description="Glycosyltransferase 2-like" evidence="1">
    <location>
        <begin position="14"/>
        <end position="107"/>
    </location>
</feature>
<evidence type="ECO:0000259" key="1">
    <source>
        <dbReference type="Pfam" id="PF00535"/>
    </source>
</evidence>
<proteinExistence type="predicted"/>
<dbReference type="Proteomes" id="UP000885695">
    <property type="component" value="Unassembled WGS sequence"/>
</dbReference>
<name>A0A7C1S9D2_UNCC3</name>
<reference evidence="2" key="1">
    <citation type="journal article" date="2020" name="mSystems">
        <title>Genome- and Community-Level Interaction Insights into Carbon Utilization and Element Cycling Functions of Hydrothermarchaeota in Hydrothermal Sediment.</title>
        <authorList>
            <person name="Zhou Z."/>
            <person name="Liu Y."/>
            <person name="Xu W."/>
            <person name="Pan J."/>
            <person name="Luo Z.H."/>
            <person name="Li M."/>
        </authorList>
    </citation>
    <scope>NUCLEOTIDE SEQUENCE [LARGE SCALE GENOMIC DNA]</scope>
    <source>
        <strain evidence="2">HyVt-369</strain>
    </source>
</reference>
<sequence>MFLGNKGVTPLFTVNMPAFNQAKNLPLIFYALTLQAFEDFEVIVIDDGSSDNTKEVVEEWKKKVKYPLRYFWQEDKGNRLPAAENIGLKHAKGKYLININADIIPAPFFKFSLAGQVFPWFGMLVTYAKYVDEDTVLAGVRHEVRREIVDEMELEEIKDFFVLEKYFAGTDYRAQILPELEKAYPPWYLVSGNNMCIPVKALKAVNGWDGDIEGYGYDDWILCCKLYHLGLRFKGLTSAVGYHIQHREGGTLGEQASQVGLERLRMYEKKYGY</sequence>